<evidence type="ECO:0000313" key="2">
    <source>
        <dbReference type="EMBL" id="EPR07490.1"/>
    </source>
</evidence>
<proteinExistence type="predicted"/>
<evidence type="ECO:0000256" key="1">
    <source>
        <dbReference type="SAM" id="Phobius"/>
    </source>
</evidence>
<comment type="caution">
    <text evidence="2">The sequence shown here is derived from an EMBL/GenBank/DDBJ whole genome shotgun (WGS) entry which is preliminary data.</text>
</comment>
<evidence type="ECO:0000313" key="3">
    <source>
        <dbReference type="Proteomes" id="UP000016860"/>
    </source>
</evidence>
<keyword evidence="1" id="KW-0472">Membrane</keyword>
<dbReference type="Proteomes" id="UP000016860">
    <property type="component" value="Unassembled WGS sequence"/>
</dbReference>
<evidence type="ECO:0008006" key="4">
    <source>
        <dbReference type="Google" id="ProtNLM"/>
    </source>
</evidence>
<organism evidence="2 3">
    <name type="scientific">Ruminiclostridium papyrosolvens C7</name>
    <dbReference type="NCBI Taxonomy" id="1330534"/>
    <lineage>
        <taxon>Bacteria</taxon>
        <taxon>Bacillati</taxon>
        <taxon>Bacillota</taxon>
        <taxon>Clostridia</taxon>
        <taxon>Eubacteriales</taxon>
        <taxon>Oscillospiraceae</taxon>
        <taxon>Ruminiclostridium</taxon>
    </lineage>
</organism>
<dbReference type="RefSeq" id="WP_020817408.1">
    <property type="nucleotide sequence ID" value="NZ_ATAY01000103.1"/>
</dbReference>
<dbReference type="PATRIC" id="fig|1330534.3.peg.4036"/>
<keyword evidence="1" id="KW-0812">Transmembrane</keyword>
<dbReference type="AlphaFoldDB" id="U4QX62"/>
<accession>U4QX62</accession>
<feature type="transmembrane region" description="Helical" evidence="1">
    <location>
        <begin position="47"/>
        <end position="66"/>
    </location>
</feature>
<dbReference type="STRING" id="1330534.L323_20340"/>
<keyword evidence="1" id="KW-1133">Transmembrane helix</keyword>
<protein>
    <recommendedName>
        <fullName evidence="4">DUF4179 domain-containing protein</fullName>
    </recommendedName>
</protein>
<reference evidence="2 3" key="1">
    <citation type="journal article" date="2013" name="Genome Announc.">
        <title>Draft Genome Sequence of the Cellulolytic Bacterium Clostridium papyrosolvens C7 (ATCC 700395).</title>
        <authorList>
            <person name="Zepeda V."/>
            <person name="Dassa B."/>
            <person name="Borovok I."/>
            <person name="Lamed R."/>
            <person name="Bayer E.A."/>
            <person name="Cate J.H."/>
        </authorList>
    </citation>
    <scope>NUCLEOTIDE SEQUENCE [LARGE SCALE GENOMIC DNA]</scope>
    <source>
        <strain evidence="2 3">C7</strain>
    </source>
</reference>
<sequence>MFMILNKKINKEIIKQAKSITPDYWGGIEKKIPSQAPVNFTFKRKPLLIISVITLMLILTVTVYATSSGRINNLINVIWGEETNTVVNGNIINKNVYSNGINLTVDATMVENNSVLLFYTLTDKEQNIFKNKIYVDECSFTADKNITNFGRSVANYNVNGKPNCIVFNFKSLELLNKKNMDFSFSISSLRQAEDVKEYTIPLKDGSEGFEKESGFELVSCKINGSLASIAIKKPKEYMTALPIIRNKITHQEYIPETQNIHDEVLYTYAYNTSEKIDDNFEIVIKAQKVFTFDSPIKADFKISLDNFKHNIIKPDSLYIESAKVQSIDISQMSVMVDLVAPTSPSDELYLKQRISIQYDDGKTSEKISDIMTSKNEKGEFKYLVTFNTPIDYNRHPVLNIGSKSIPLS</sequence>
<dbReference type="OrthoDB" id="2078727at2"/>
<dbReference type="EMBL" id="ATAY01000103">
    <property type="protein sequence ID" value="EPR07490.1"/>
    <property type="molecule type" value="Genomic_DNA"/>
</dbReference>
<gene>
    <name evidence="2" type="ORF">L323_20340</name>
</gene>
<name>U4QX62_9FIRM</name>